<dbReference type="PRINTS" id="PR00111">
    <property type="entry name" value="ABHYDROLASE"/>
</dbReference>
<dbReference type="FunFam" id="3.40.50.1820:FF:000117">
    <property type="entry name" value="Monoglyceride lipase, putative"/>
    <property type="match status" value="1"/>
</dbReference>
<dbReference type="EMBL" id="JACYWE010000008">
    <property type="protein sequence ID" value="MBD8507502.1"/>
    <property type="molecule type" value="Genomic_DNA"/>
</dbReference>
<keyword evidence="6" id="KW-0378">Hydrolase</keyword>
<evidence type="ECO:0000313" key="6">
    <source>
        <dbReference type="EMBL" id="MBD8507502.1"/>
    </source>
</evidence>
<dbReference type="PANTHER" id="PTHR11614">
    <property type="entry name" value="PHOSPHOLIPASE-RELATED"/>
    <property type="match status" value="1"/>
</dbReference>
<protein>
    <recommendedName>
        <fullName evidence="4">Monoacylglycerol lipase</fullName>
        <ecNumber evidence="3">3.1.1.23</ecNumber>
    </recommendedName>
</protein>
<name>A0A927PN32_9ACTN</name>
<dbReference type="Pfam" id="PF12146">
    <property type="entry name" value="Hydrolase_4"/>
    <property type="match status" value="1"/>
</dbReference>
<dbReference type="InterPro" id="IPR051044">
    <property type="entry name" value="MAG_DAG_Lipase"/>
</dbReference>
<dbReference type="InterPro" id="IPR029058">
    <property type="entry name" value="AB_hydrolase_fold"/>
</dbReference>
<comment type="catalytic activity">
    <reaction evidence="1">
        <text>Hydrolyzes glycerol monoesters of long-chain fatty acids.</text>
        <dbReference type="EC" id="3.1.1.23"/>
    </reaction>
</comment>
<feature type="domain" description="Serine aminopeptidase S33" evidence="5">
    <location>
        <begin position="55"/>
        <end position="290"/>
    </location>
</feature>
<proteinExistence type="inferred from homology"/>
<dbReference type="Proteomes" id="UP000642993">
    <property type="component" value="Unassembled WGS sequence"/>
</dbReference>
<dbReference type="PIRSF" id="PIRSF037442">
    <property type="entry name" value="UCP037442_abhydr"/>
    <property type="match status" value="1"/>
</dbReference>
<evidence type="ECO:0000256" key="2">
    <source>
        <dbReference type="ARBA" id="ARBA00008645"/>
    </source>
</evidence>
<evidence type="ECO:0000256" key="4">
    <source>
        <dbReference type="ARBA" id="ARBA00071261"/>
    </source>
</evidence>
<dbReference type="InterPro" id="IPR000073">
    <property type="entry name" value="AB_hydrolase_1"/>
</dbReference>
<comment type="caution">
    <text evidence="6">The sequence shown here is derived from an EMBL/GenBank/DDBJ whole genome shotgun (WGS) entry which is preliminary data.</text>
</comment>
<dbReference type="AlphaFoldDB" id="A0A927PN32"/>
<evidence type="ECO:0000313" key="7">
    <source>
        <dbReference type="Proteomes" id="UP000642993"/>
    </source>
</evidence>
<sequence>MSGIPFACVLGARPLRHHPSGHPVPTIEPVEHSESSFNGAQGTQIVYQVWKPDADPTAVVVIAHGLGEHARRYADVAAELTARGIAVYALDHRGHGRSAGRRLALRHWHDFLEDLGTMLEIARDAVPDVPLILLGHSMGGAIALTYALDRPRDLDALVLSAPAVTLGTGTPKVVIAVGKVLGRFLPWVPVEKIDPASVSRDPEVVERYKADPLVHHGMIPAGIARQLVLTMESLPGRIPALRVPTLVLHGSADQLTDVAGSRMIPDLVTSAECTMHVYDGLYHELFNEPERQQVLGDLLDWLAPRLAGASTK</sequence>
<dbReference type="EC" id="3.1.1.23" evidence="3"/>
<accession>A0A927PN32</accession>
<gene>
    <name evidence="6" type="ORF">HT102_13520</name>
</gene>
<keyword evidence="7" id="KW-1185">Reference proteome</keyword>
<comment type="similarity">
    <text evidence="2">Belongs to the AB hydrolase superfamily.</text>
</comment>
<dbReference type="InterPro" id="IPR022742">
    <property type="entry name" value="Hydrolase_4"/>
</dbReference>
<dbReference type="GO" id="GO:0047372">
    <property type="term" value="F:monoacylglycerol lipase activity"/>
    <property type="evidence" value="ECO:0007669"/>
    <property type="project" value="UniProtKB-EC"/>
</dbReference>
<evidence type="ECO:0000256" key="1">
    <source>
        <dbReference type="ARBA" id="ARBA00001613"/>
    </source>
</evidence>
<dbReference type="SUPFAM" id="SSF53474">
    <property type="entry name" value="alpha/beta-Hydrolases"/>
    <property type="match status" value="1"/>
</dbReference>
<reference evidence="6" key="1">
    <citation type="submission" date="2020-09" db="EMBL/GenBank/DDBJ databases">
        <title>Hoyosella lacisalsi sp. nov., a halotolerant actinobacterium isolated from soil of Lake Gudzhirganskoe.</title>
        <authorList>
            <person name="Yang Q."/>
            <person name="Guo P.Y."/>
            <person name="Liu S.W."/>
            <person name="Li F.N."/>
            <person name="Sun C.H."/>
        </authorList>
    </citation>
    <scope>NUCLEOTIDE SEQUENCE</scope>
    <source>
        <strain evidence="6">G463</strain>
    </source>
</reference>
<evidence type="ECO:0000259" key="5">
    <source>
        <dbReference type="Pfam" id="PF12146"/>
    </source>
</evidence>
<dbReference type="InterPro" id="IPR017208">
    <property type="entry name" value="UCP037442_abhydr"/>
</dbReference>
<evidence type="ECO:0000256" key="3">
    <source>
        <dbReference type="ARBA" id="ARBA00013254"/>
    </source>
</evidence>
<dbReference type="Gene3D" id="3.40.50.1820">
    <property type="entry name" value="alpha/beta hydrolase"/>
    <property type="match status" value="1"/>
</dbReference>
<organism evidence="6 7">
    <name type="scientific">Lolliginicoccus lacisalsi</name>
    <dbReference type="NCBI Taxonomy" id="2742202"/>
    <lineage>
        <taxon>Bacteria</taxon>
        <taxon>Bacillati</taxon>
        <taxon>Actinomycetota</taxon>
        <taxon>Actinomycetes</taxon>
        <taxon>Mycobacteriales</taxon>
        <taxon>Hoyosellaceae</taxon>
        <taxon>Lolliginicoccus</taxon>
    </lineage>
</organism>